<dbReference type="Proteomes" id="UP000231019">
    <property type="component" value="Unassembled WGS sequence"/>
</dbReference>
<evidence type="ECO:0000256" key="1">
    <source>
        <dbReference type="SAM" id="MobiDB-lite"/>
    </source>
</evidence>
<sequence>MPSVNNVNQAQAAQKTEESSAQKGLDSLRTLRNVALGTAAAGGTALAAEAASVIALPAALPTGAITVGALVTAGAAHAALKLGEWMNSITQQTNDAMKKATGE</sequence>
<protein>
    <submittedName>
        <fullName evidence="2">Uncharacterized protein</fullName>
    </submittedName>
</protein>
<reference evidence="2 3" key="1">
    <citation type="submission" date="2017-09" db="EMBL/GenBank/DDBJ databases">
        <title>Depth-based differentiation of microbial function through sediment-hosted aquifers and enrichment of novel symbionts in the deep terrestrial subsurface.</title>
        <authorList>
            <person name="Probst A.J."/>
            <person name="Ladd B."/>
            <person name="Jarett J.K."/>
            <person name="Geller-Mcgrath D.E."/>
            <person name="Sieber C.M."/>
            <person name="Emerson J.B."/>
            <person name="Anantharaman K."/>
            <person name="Thomas B.C."/>
            <person name="Malmstrom R."/>
            <person name="Stieglmeier M."/>
            <person name="Klingl A."/>
            <person name="Woyke T."/>
            <person name="Ryan C.M."/>
            <person name="Banfield J.F."/>
        </authorList>
    </citation>
    <scope>NUCLEOTIDE SEQUENCE [LARGE SCALE GENOMIC DNA]</scope>
    <source>
        <strain evidence="2">CG17_big_fil_post_rev_8_21_14_2_50_48_46</strain>
    </source>
</reference>
<accession>A0A2M7G390</accession>
<organism evidence="2 3">
    <name type="scientific">bacterium (Candidatus Blackallbacteria) CG17_big_fil_post_rev_8_21_14_2_50_48_46</name>
    <dbReference type="NCBI Taxonomy" id="2014261"/>
    <lineage>
        <taxon>Bacteria</taxon>
        <taxon>Candidatus Blackallbacteria</taxon>
    </lineage>
</organism>
<feature type="region of interest" description="Disordered" evidence="1">
    <location>
        <begin position="1"/>
        <end position="24"/>
    </location>
</feature>
<name>A0A2M7G390_9BACT</name>
<feature type="compositionally biased region" description="Polar residues" evidence="1">
    <location>
        <begin position="1"/>
        <end position="14"/>
    </location>
</feature>
<dbReference type="AlphaFoldDB" id="A0A2M7G390"/>
<gene>
    <name evidence="2" type="ORF">COW36_13970</name>
</gene>
<comment type="caution">
    <text evidence="2">The sequence shown here is derived from an EMBL/GenBank/DDBJ whole genome shotgun (WGS) entry which is preliminary data.</text>
</comment>
<evidence type="ECO:0000313" key="2">
    <source>
        <dbReference type="EMBL" id="PIW16233.1"/>
    </source>
</evidence>
<evidence type="ECO:0000313" key="3">
    <source>
        <dbReference type="Proteomes" id="UP000231019"/>
    </source>
</evidence>
<dbReference type="EMBL" id="PFFQ01000039">
    <property type="protein sequence ID" value="PIW16233.1"/>
    <property type="molecule type" value="Genomic_DNA"/>
</dbReference>
<proteinExistence type="predicted"/>